<evidence type="ECO:0000313" key="2">
    <source>
        <dbReference type="Proteomes" id="UP001139410"/>
    </source>
</evidence>
<evidence type="ECO:0000313" key="1">
    <source>
        <dbReference type="EMBL" id="MCF2514369.1"/>
    </source>
</evidence>
<gene>
    <name evidence="1" type="ORF">LVY65_04715</name>
</gene>
<dbReference type="Proteomes" id="UP001139410">
    <property type="component" value="Unassembled WGS sequence"/>
</dbReference>
<proteinExistence type="predicted"/>
<dbReference type="RefSeq" id="WP_235066835.1">
    <property type="nucleotide sequence ID" value="NZ_JAKFGM010000001.1"/>
</dbReference>
<reference evidence="1" key="1">
    <citation type="submission" date="2022-01" db="EMBL/GenBank/DDBJ databases">
        <authorList>
            <person name="Jo J.-H."/>
            <person name="Im W.-T."/>
        </authorList>
    </citation>
    <scope>NUCLEOTIDE SEQUENCE</scope>
    <source>
        <strain evidence="1">G124</strain>
    </source>
</reference>
<organism evidence="1 2">
    <name type="scientific">Sphingomonas cremea</name>
    <dbReference type="NCBI Taxonomy" id="2904799"/>
    <lineage>
        <taxon>Bacteria</taxon>
        <taxon>Pseudomonadati</taxon>
        <taxon>Pseudomonadota</taxon>
        <taxon>Alphaproteobacteria</taxon>
        <taxon>Sphingomonadales</taxon>
        <taxon>Sphingomonadaceae</taxon>
        <taxon>Sphingomonas</taxon>
    </lineage>
</organism>
<protein>
    <submittedName>
        <fullName evidence="1">Uncharacterized protein</fullName>
    </submittedName>
</protein>
<dbReference type="EMBL" id="JAKFGM010000001">
    <property type="protein sequence ID" value="MCF2514369.1"/>
    <property type="molecule type" value="Genomic_DNA"/>
</dbReference>
<comment type="caution">
    <text evidence="1">The sequence shown here is derived from an EMBL/GenBank/DDBJ whole genome shotgun (WGS) entry which is preliminary data.</text>
</comment>
<keyword evidence="2" id="KW-1185">Reference proteome</keyword>
<name>A0A9X1QN41_9SPHN</name>
<accession>A0A9X1QN41</accession>
<dbReference type="AlphaFoldDB" id="A0A9X1QN41"/>
<sequence length="100" mass="11070">MTQRHQGFADQVDVRLFSGDDRIRMPRTMLPPIHGGSDGWFKLKDIKVTDRAITASAAVNFINNPKVHIDRLTGTITINGKAGSYSGQCEAVDPNAQRKF</sequence>